<comment type="catalytic activity">
    <reaction evidence="10">
        <text>a 1,2-diacyl-sn-glycero-3-phospho-L-serine(in) = a 1,2-diacyl-sn-glycero-3-phospho-L-serine(out)</text>
        <dbReference type="Rhea" id="RHEA:38663"/>
        <dbReference type="ChEBI" id="CHEBI:57262"/>
    </reaction>
</comment>
<organism evidence="13 14">
    <name type="scientific">Symbiochloris irregularis</name>
    <dbReference type="NCBI Taxonomy" id="706552"/>
    <lineage>
        <taxon>Eukaryota</taxon>
        <taxon>Viridiplantae</taxon>
        <taxon>Chlorophyta</taxon>
        <taxon>core chlorophytes</taxon>
        <taxon>Trebouxiophyceae</taxon>
        <taxon>Trebouxiales</taxon>
        <taxon>Trebouxiaceae</taxon>
        <taxon>Symbiochloris</taxon>
    </lineage>
</organism>
<feature type="compositionally biased region" description="Low complexity" evidence="12">
    <location>
        <begin position="230"/>
        <end position="239"/>
    </location>
</feature>
<evidence type="ECO:0000256" key="11">
    <source>
        <dbReference type="ARBA" id="ARBA00024615"/>
    </source>
</evidence>
<dbReference type="GO" id="GO:0005789">
    <property type="term" value="C:endoplasmic reticulum membrane"/>
    <property type="evidence" value="ECO:0007669"/>
    <property type="project" value="UniProtKB-SubCell"/>
</dbReference>
<gene>
    <name evidence="13" type="ORF">WJX73_002535</name>
</gene>
<feature type="region of interest" description="Disordered" evidence="12">
    <location>
        <begin position="1457"/>
        <end position="1482"/>
    </location>
</feature>
<evidence type="ECO:0000256" key="12">
    <source>
        <dbReference type="SAM" id="MobiDB-lite"/>
    </source>
</evidence>
<keyword evidence="5" id="KW-0813">Transport</keyword>
<feature type="compositionally biased region" description="Low complexity" evidence="12">
    <location>
        <begin position="580"/>
        <end position="593"/>
    </location>
</feature>
<keyword evidence="14" id="KW-1185">Reference proteome</keyword>
<dbReference type="GO" id="GO:0061908">
    <property type="term" value="C:phagophore"/>
    <property type="evidence" value="ECO:0007669"/>
    <property type="project" value="TreeGrafter"/>
</dbReference>
<feature type="compositionally biased region" description="Basic residues" evidence="12">
    <location>
        <begin position="627"/>
        <end position="637"/>
    </location>
</feature>
<comment type="subcellular location">
    <subcellularLocation>
        <location evidence="1">Endoplasmic reticulum membrane</location>
        <topology evidence="1">Peripheral membrane protein</topology>
    </subcellularLocation>
    <subcellularLocation>
        <location evidence="2">Preautophagosomal structure membrane</location>
        <topology evidence="2">Peripheral membrane protein</topology>
    </subcellularLocation>
</comment>
<keyword evidence="9" id="KW-0472">Membrane</keyword>
<sequence length="1534" mass="162894">MFGTESLFKKGVKFLFKRYLGRLLQAEVDLEQLSVQLGSRTLELHTLLLDTDYLNEKLASEHWEVTAGYVGCLRINIPLTSLYSEPCSLDVDDVVITLVPKAQSSTAAHNQGSASFSDAAAAGSAGDAATGAESSALQMGIMEGRQAIANSIDSLLQRLKVTASRVTVRLEVPCQQTVALVVVRLDHLCYSAGTATAPAASLQKDITFAGLTAELYSNAEDDSAPEQPEVTSSDVTTSTSALQGDELEKAGQSDGDVLVQDSRHIIICSRDGAGASGQMQLTLTQSHSDNPKPSIKAALTMQPLQVQLHAEHLLLLMRLGSIFSAAAESSQALSTQAGHPTQGEHWGSRSLVESVMLPDTLGMAQQVMSASGQPAGNALDMAASADSFADYSDARSSMGSMYSSVSSYLSTAASTLRSSEAFGASSARRQQSEAAAARQPAFELSVRTEELSLVLRYATDQMSVPCSYGPRFSAECTHLHATVQVSGQGISDVTVRLASLEAAEHIPCSGSSDADCRSLALAQEGLRFRSGQFYVVWAHNTLVNPACQRDAPHLFLDPLIESIAPSTHQQAPSSHPGENAAAASSAASPAASPQRTAVTKAIHSILHDLQHLNKAEHNSPSRSIGSQRRHQNQHRKAAAAFRLAVSAPHVTVVMLLPPAQQGVQPLHGYTHLALDLSSVQQEEGPKTPMLIVEPDLRQAAHHLRAAFGWARVYLIGSPYPEDIAFAEFVSSPATAKCILDAWDHGRGCSIATHGTSTADAADAEMRRLRLQETILATSTAHVSMHARSAQLQLSQSAVAALCHLSDSFAQWRAEVTEAALIASGGNGLPPAAQIVFELEACVQVSLEVGPSASNAAPEPASDESAVQSFDLRIAEMRLFSGAGLGGSASASALWIHARDLALSESPAGACVLMTPEQPSNAALHFTKVSRAKLKDSALRYEPPLHELPARDDPTAQALCAVLWIGRAQVNLPHSPAEMSVLMGNISLWCCQGACPWELSTPAAVAQARLMHCGYTCLAQERGLRLTIHTSAAGALEIDLWTEGLRSPGMTHAPLQRTVSNGGLSNGGQVRVMEGVQENAFGRHGTHARPEAPVQCSVCVDGGWYDARDADFGPSGEPPQPSTDLLEHYFNVTLEGFEDAALLAIEEPDVDDSELEQQGIWYDDSGEEERPPGETNPPYSLDDDWMTIGKDPLHSVQEGLPLALKPLDMQHDFRFTLHNASACISLCSDPDASEDLTPTRSPRVQLNLHGVSFRAFEVDLETVCPSVQGSTQEYRLLLALQPLRVRLNQNVFKFLRGLVETLTASADGSSAEAVAASDEPDPSTAGQGAYFQSALCGTVVGGYTANLCKRDQIMRIFNGLRPLRALSRVGLAARPLLLILFKWLFQKQPEEDAGRAAVPLSRQLQRSTAELAKAILVEMLGLGAYGLGGIQAILQGAQGSHTSPTDMSDGLRQAADHLNSALGTGPPSLQEPPSHSARQAAAQSAAPTGYGVAAFRAIRAAPGVILKPLGAGVAAARCTVLGARNSMDPARRSDT</sequence>
<keyword evidence="6" id="KW-0256">Endoplasmic reticulum</keyword>
<accession>A0AAW1NPR2</accession>
<dbReference type="GO" id="GO:0000422">
    <property type="term" value="P:autophagy of mitochondrion"/>
    <property type="evidence" value="ECO:0007669"/>
    <property type="project" value="TreeGrafter"/>
</dbReference>
<evidence type="ECO:0000313" key="13">
    <source>
        <dbReference type="EMBL" id="KAK9789542.1"/>
    </source>
</evidence>
<keyword evidence="8" id="KW-0445">Lipid transport</keyword>
<dbReference type="GO" id="GO:0061723">
    <property type="term" value="P:glycophagy"/>
    <property type="evidence" value="ECO:0007669"/>
    <property type="project" value="TreeGrafter"/>
</dbReference>
<dbReference type="Pfam" id="PF13329">
    <property type="entry name" value="ATG2_CAD"/>
    <property type="match status" value="1"/>
</dbReference>
<evidence type="ECO:0000256" key="10">
    <source>
        <dbReference type="ARBA" id="ARBA00024479"/>
    </source>
</evidence>
<evidence type="ECO:0000313" key="14">
    <source>
        <dbReference type="Proteomes" id="UP001465755"/>
    </source>
</evidence>
<evidence type="ECO:0000256" key="5">
    <source>
        <dbReference type="ARBA" id="ARBA00022448"/>
    </source>
</evidence>
<evidence type="ECO:0000256" key="8">
    <source>
        <dbReference type="ARBA" id="ARBA00023055"/>
    </source>
</evidence>
<dbReference type="GO" id="GO:0034045">
    <property type="term" value="C:phagophore assembly site membrane"/>
    <property type="evidence" value="ECO:0007669"/>
    <property type="project" value="UniProtKB-SubCell"/>
</dbReference>
<dbReference type="Proteomes" id="UP001465755">
    <property type="component" value="Unassembled WGS sequence"/>
</dbReference>
<dbReference type="GO" id="GO:0043495">
    <property type="term" value="F:protein-membrane adaptor activity"/>
    <property type="evidence" value="ECO:0007669"/>
    <property type="project" value="TreeGrafter"/>
</dbReference>
<comment type="similarity">
    <text evidence="3">Belongs to the ATG2 family.</text>
</comment>
<dbReference type="GO" id="GO:0000045">
    <property type="term" value="P:autophagosome assembly"/>
    <property type="evidence" value="ECO:0007669"/>
    <property type="project" value="TreeGrafter"/>
</dbReference>
<dbReference type="GO" id="GO:0032266">
    <property type="term" value="F:phosphatidylinositol-3-phosphate binding"/>
    <property type="evidence" value="ECO:0007669"/>
    <property type="project" value="TreeGrafter"/>
</dbReference>
<dbReference type="GO" id="GO:0034727">
    <property type="term" value="P:piecemeal microautophagy of the nucleus"/>
    <property type="evidence" value="ECO:0007669"/>
    <property type="project" value="TreeGrafter"/>
</dbReference>
<evidence type="ECO:0000256" key="7">
    <source>
        <dbReference type="ARBA" id="ARBA00023006"/>
    </source>
</evidence>
<evidence type="ECO:0000256" key="2">
    <source>
        <dbReference type="ARBA" id="ARBA00004623"/>
    </source>
</evidence>
<evidence type="ECO:0000256" key="6">
    <source>
        <dbReference type="ARBA" id="ARBA00022824"/>
    </source>
</evidence>
<feature type="region of interest" description="Disordered" evidence="12">
    <location>
        <begin position="566"/>
        <end position="597"/>
    </location>
</feature>
<evidence type="ECO:0000256" key="9">
    <source>
        <dbReference type="ARBA" id="ARBA00023136"/>
    </source>
</evidence>
<comment type="caution">
    <text evidence="13">The sequence shown here is derived from an EMBL/GenBank/DDBJ whole genome shotgun (WGS) entry which is preliminary data.</text>
</comment>
<proteinExistence type="inferred from homology"/>
<dbReference type="EMBL" id="JALJOQ010000207">
    <property type="protein sequence ID" value="KAK9789542.1"/>
    <property type="molecule type" value="Genomic_DNA"/>
</dbReference>
<evidence type="ECO:0000256" key="4">
    <source>
        <dbReference type="ARBA" id="ARBA00018070"/>
    </source>
</evidence>
<reference evidence="13 14" key="1">
    <citation type="journal article" date="2024" name="Nat. Commun.">
        <title>Phylogenomics reveals the evolutionary origins of lichenization in chlorophyte algae.</title>
        <authorList>
            <person name="Puginier C."/>
            <person name="Libourel C."/>
            <person name="Otte J."/>
            <person name="Skaloud P."/>
            <person name="Haon M."/>
            <person name="Grisel S."/>
            <person name="Petersen M."/>
            <person name="Berrin J.G."/>
            <person name="Delaux P.M."/>
            <person name="Dal Grande F."/>
            <person name="Keller J."/>
        </authorList>
    </citation>
    <scope>NUCLEOTIDE SEQUENCE [LARGE SCALE GENOMIC DNA]</scope>
    <source>
        <strain evidence="13 14">SAG 2036</strain>
    </source>
</reference>
<dbReference type="PANTHER" id="PTHR13190">
    <property type="entry name" value="AUTOPHAGY-RELATED 2, ISOFORM A"/>
    <property type="match status" value="1"/>
</dbReference>
<name>A0AAW1NPR2_9CHLO</name>
<keyword evidence="7" id="KW-0072">Autophagy</keyword>
<dbReference type="GO" id="GO:0061709">
    <property type="term" value="P:reticulophagy"/>
    <property type="evidence" value="ECO:0007669"/>
    <property type="project" value="TreeGrafter"/>
</dbReference>
<dbReference type="GO" id="GO:0006869">
    <property type="term" value="P:lipid transport"/>
    <property type="evidence" value="ECO:0007669"/>
    <property type="project" value="UniProtKB-KW"/>
</dbReference>
<dbReference type="PANTHER" id="PTHR13190:SF1">
    <property type="entry name" value="AUTOPHAGY-RELATED 2, ISOFORM A"/>
    <property type="match status" value="1"/>
</dbReference>
<evidence type="ECO:0000256" key="1">
    <source>
        <dbReference type="ARBA" id="ARBA00004406"/>
    </source>
</evidence>
<feature type="region of interest" description="Disordered" evidence="12">
    <location>
        <begin position="219"/>
        <end position="239"/>
    </location>
</feature>
<dbReference type="InterPro" id="IPR026849">
    <property type="entry name" value="ATG2"/>
</dbReference>
<comment type="catalytic activity">
    <reaction evidence="11">
        <text>a 1,2-diacyl-sn-glycero-3-phosphoethanolamine(in) = a 1,2-diacyl-sn-glycero-3-phosphoethanolamine(out)</text>
        <dbReference type="Rhea" id="RHEA:38895"/>
        <dbReference type="ChEBI" id="CHEBI:64612"/>
    </reaction>
</comment>
<feature type="region of interest" description="Disordered" evidence="12">
    <location>
        <begin position="615"/>
        <end position="638"/>
    </location>
</feature>
<evidence type="ECO:0000256" key="3">
    <source>
        <dbReference type="ARBA" id="ARBA00009714"/>
    </source>
</evidence>
<protein>
    <recommendedName>
        <fullName evidence="4">Autophagy-related protein 2</fullName>
    </recommendedName>
</protein>